<dbReference type="EMBL" id="BAAFSV010000003">
    <property type="protein sequence ID" value="GAB1316621.1"/>
    <property type="molecule type" value="Genomic_DNA"/>
</dbReference>
<feature type="region of interest" description="Disordered" evidence="1">
    <location>
        <begin position="1"/>
        <end position="52"/>
    </location>
</feature>
<reference evidence="2 3" key="1">
    <citation type="submission" date="2024-09" db="EMBL/GenBank/DDBJ databases">
        <title>Itraconazole resistance in Madurella fahalii resulting from another homologue of gene encoding cytochrome P450 14-alpha sterol demethylase (CYP51).</title>
        <authorList>
            <person name="Yoshioka I."/>
            <person name="Fahal A.H."/>
            <person name="Kaneko S."/>
            <person name="Yaguchi T."/>
        </authorList>
    </citation>
    <scope>NUCLEOTIDE SEQUENCE [LARGE SCALE GENOMIC DNA]</scope>
    <source>
        <strain evidence="2 3">IFM 68171</strain>
    </source>
</reference>
<sequence length="79" mass="8541">MPVHVKPSDPNVSPGKTGQEFTFPAQHSRSNSVQSTATTAQDSTSTGGDGRFPDIVLRDMEFFLARLARTTSNESNESI</sequence>
<dbReference type="RefSeq" id="XP_070918352.1">
    <property type="nucleotide sequence ID" value="XM_071062251.1"/>
</dbReference>
<evidence type="ECO:0000313" key="3">
    <source>
        <dbReference type="Proteomes" id="UP001628179"/>
    </source>
</evidence>
<protein>
    <submittedName>
        <fullName evidence="2">Uncharacterized protein</fullName>
    </submittedName>
</protein>
<feature type="compositionally biased region" description="Polar residues" evidence="1">
    <location>
        <begin position="10"/>
        <end position="33"/>
    </location>
</feature>
<organism evidence="2 3">
    <name type="scientific">Madurella fahalii</name>
    <dbReference type="NCBI Taxonomy" id="1157608"/>
    <lineage>
        <taxon>Eukaryota</taxon>
        <taxon>Fungi</taxon>
        <taxon>Dikarya</taxon>
        <taxon>Ascomycota</taxon>
        <taxon>Pezizomycotina</taxon>
        <taxon>Sordariomycetes</taxon>
        <taxon>Sordariomycetidae</taxon>
        <taxon>Sordariales</taxon>
        <taxon>Sordariales incertae sedis</taxon>
        <taxon>Madurella</taxon>
    </lineage>
</organism>
<proteinExistence type="predicted"/>
<comment type="caution">
    <text evidence="2">The sequence shown here is derived from an EMBL/GenBank/DDBJ whole genome shotgun (WGS) entry which is preliminary data.</text>
</comment>
<feature type="compositionally biased region" description="Low complexity" evidence="1">
    <location>
        <begin position="34"/>
        <end position="46"/>
    </location>
</feature>
<evidence type="ECO:0000256" key="1">
    <source>
        <dbReference type="SAM" id="MobiDB-lite"/>
    </source>
</evidence>
<evidence type="ECO:0000313" key="2">
    <source>
        <dbReference type="EMBL" id="GAB1316621.1"/>
    </source>
</evidence>
<keyword evidence="3" id="KW-1185">Reference proteome</keyword>
<gene>
    <name evidence="2" type="ORF">MFIFM68171_06831</name>
</gene>
<dbReference type="Proteomes" id="UP001628179">
    <property type="component" value="Unassembled WGS sequence"/>
</dbReference>
<name>A0ABQ0GFS5_9PEZI</name>
<accession>A0ABQ0GFS5</accession>
<dbReference type="GeneID" id="98177574"/>